<evidence type="ECO:0000313" key="5">
    <source>
        <dbReference type="Proteomes" id="UP000242447"/>
    </source>
</evidence>
<dbReference type="STRING" id="92947.BVG79_01080"/>
<dbReference type="InterPro" id="IPR052380">
    <property type="entry name" value="Viral_DNA_packaging_terminase"/>
</dbReference>
<protein>
    <submittedName>
        <fullName evidence="4">Phage terminase, large subunit</fullName>
    </submittedName>
</protein>
<evidence type="ECO:0000259" key="2">
    <source>
        <dbReference type="Pfam" id="PF04466"/>
    </source>
</evidence>
<dbReference type="AlphaFoldDB" id="A0A1W6NYT9"/>
<dbReference type="PANTHER" id="PTHR39184">
    <property type="match status" value="1"/>
</dbReference>
<dbReference type="InterPro" id="IPR035412">
    <property type="entry name" value="Terminase_L_N"/>
</dbReference>
<organism evidence="4 5">
    <name type="scientific">Ketogulonicigenium robustum</name>
    <dbReference type="NCBI Taxonomy" id="92947"/>
    <lineage>
        <taxon>Bacteria</taxon>
        <taxon>Pseudomonadati</taxon>
        <taxon>Pseudomonadota</taxon>
        <taxon>Alphaproteobacteria</taxon>
        <taxon>Rhodobacterales</taxon>
        <taxon>Roseobacteraceae</taxon>
        <taxon>Ketogulonicigenium</taxon>
    </lineage>
</organism>
<feature type="region of interest" description="Disordered" evidence="1">
    <location>
        <begin position="347"/>
        <end position="379"/>
    </location>
</feature>
<gene>
    <name evidence="4" type="ORF">BVG79_01080</name>
</gene>
<evidence type="ECO:0000259" key="3">
    <source>
        <dbReference type="Pfam" id="PF17288"/>
    </source>
</evidence>
<dbReference type="Pfam" id="PF17288">
    <property type="entry name" value="Terminase_3C"/>
    <property type="match status" value="1"/>
</dbReference>
<evidence type="ECO:0000256" key="1">
    <source>
        <dbReference type="SAM" id="MobiDB-lite"/>
    </source>
</evidence>
<dbReference type="NCBIfam" id="TIGR01547">
    <property type="entry name" value="phage_term_2"/>
    <property type="match status" value="1"/>
</dbReference>
<dbReference type="InterPro" id="IPR035413">
    <property type="entry name" value="Terminase_L_C"/>
</dbReference>
<feature type="domain" description="Phage terminase large subunit C-terminal" evidence="3">
    <location>
        <begin position="199"/>
        <end position="341"/>
    </location>
</feature>
<dbReference type="EMBL" id="CP019937">
    <property type="protein sequence ID" value="ARO14426.1"/>
    <property type="molecule type" value="Genomic_DNA"/>
</dbReference>
<dbReference type="InterPro" id="IPR006437">
    <property type="entry name" value="Phage_terminase_lsu"/>
</dbReference>
<evidence type="ECO:0000313" key="4">
    <source>
        <dbReference type="EMBL" id="ARO14426.1"/>
    </source>
</evidence>
<dbReference type="Gene3D" id="3.30.420.280">
    <property type="match status" value="1"/>
</dbReference>
<proteinExistence type="predicted"/>
<dbReference type="KEGG" id="kro:BVG79_01080"/>
<feature type="domain" description="Phage terminase large subunit N-terminal" evidence="2">
    <location>
        <begin position="9"/>
        <end position="168"/>
    </location>
</feature>
<sequence length="379" mass="42946">MATQKGFRIVCVREVQNSIKDSVKQLLEDKIGALGLSEFFTITDQEIRGQNGSLAIFRGLQNHTAAQIKSLEGFDVAWVEEAQTISQASLDLLTPTIRKPGSELWFGWNPVSEADPVDRLLRGGARDDAIVVQANWSDNPWFPDVLRADLEHDRINNPDKWLHVWEGRYQALSEARIFRNWRVGEIETHERQVWHVGVDFGFAKDPAAALRCALVGDRTLYIDSEAYEVGVPTEALPAFVGRVTDAHIWAGRADSARPETIDYLHRHGFPKLQPSKKGRGSVEDGISFLQGLEIVVHPSCVNMQRELTAYAYKIDKRTNEILPVPEDANNHLIDALRYAVEKLHRKGQLLREPEPDAQRERRDYAPIDDDDDIDDWKVA</sequence>
<feature type="compositionally biased region" description="Basic and acidic residues" evidence="1">
    <location>
        <begin position="349"/>
        <end position="365"/>
    </location>
</feature>
<dbReference type="Pfam" id="PF04466">
    <property type="entry name" value="Terminase_3"/>
    <property type="match status" value="1"/>
</dbReference>
<dbReference type="InterPro" id="IPR027417">
    <property type="entry name" value="P-loop_NTPase"/>
</dbReference>
<reference evidence="4 5" key="1">
    <citation type="submission" date="2017-02" db="EMBL/GenBank/DDBJ databases">
        <title>Ketogulonicigenium robustum SPU B003 Genome sequencing and assembly.</title>
        <authorList>
            <person name="Li Y."/>
            <person name="Liu L."/>
            <person name="Wang C."/>
            <person name="Zhang M."/>
            <person name="Zhang T."/>
            <person name="Zhang Y."/>
        </authorList>
    </citation>
    <scope>NUCLEOTIDE SEQUENCE [LARGE SCALE GENOMIC DNA]</scope>
    <source>
        <strain evidence="4 5">SPU_B003</strain>
    </source>
</reference>
<feature type="compositionally biased region" description="Acidic residues" evidence="1">
    <location>
        <begin position="366"/>
        <end position="379"/>
    </location>
</feature>
<dbReference type="Proteomes" id="UP000242447">
    <property type="component" value="Chromosome"/>
</dbReference>
<accession>A0A1W6NYT9</accession>
<name>A0A1W6NYT9_9RHOB</name>
<dbReference type="Gene3D" id="3.40.50.300">
    <property type="entry name" value="P-loop containing nucleotide triphosphate hydrolases"/>
    <property type="match status" value="1"/>
</dbReference>
<dbReference type="PANTHER" id="PTHR39184:SF1">
    <property type="entry name" value="PBSX PHAGE TERMINASE LARGE SUBUNIT"/>
    <property type="match status" value="1"/>
</dbReference>
<keyword evidence="5" id="KW-1185">Reference proteome</keyword>